<gene>
    <name evidence="2" type="ORF">ACFPOH_15455</name>
</gene>
<feature type="transmembrane region" description="Helical" evidence="1">
    <location>
        <begin position="28"/>
        <end position="46"/>
    </location>
</feature>
<feature type="transmembrane region" description="Helical" evidence="1">
    <location>
        <begin position="5"/>
        <end position="22"/>
    </location>
</feature>
<organism evidence="2 3">
    <name type="scientific">Ureibacillus suwonensis</name>
    <dbReference type="NCBI Taxonomy" id="313007"/>
    <lineage>
        <taxon>Bacteria</taxon>
        <taxon>Bacillati</taxon>
        <taxon>Bacillota</taxon>
        <taxon>Bacilli</taxon>
        <taxon>Bacillales</taxon>
        <taxon>Caryophanaceae</taxon>
        <taxon>Ureibacillus</taxon>
    </lineage>
</organism>
<accession>A0ABW0REB1</accession>
<protein>
    <submittedName>
        <fullName evidence="2">FxsA family protein</fullName>
    </submittedName>
</protein>
<dbReference type="PANTHER" id="PTHR35335">
    <property type="entry name" value="UPF0716 PROTEIN FXSA"/>
    <property type="match status" value="1"/>
</dbReference>
<proteinExistence type="predicted"/>
<dbReference type="EMBL" id="JBHSNQ010000189">
    <property type="protein sequence ID" value="MFC5543104.1"/>
    <property type="molecule type" value="Genomic_DNA"/>
</dbReference>
<keyword evidence="1" id="KW-0472">Membrane</keyword>
<keyword evidence="1" id="KW-1133">Transmembrane helix</keyword>
<keyword evidence="1" id="KW-0812">Transmembrane</keyword>
<dbReference type="NCBIfam" id="NF008528">
    <property type="entry name" value="PRK11463.1-2"/>
    <property type="match status" value="1"/>
</dbReference>
<sequence length="129" mass="14792">MRKIFFISILFVLFEIAMFIIVGNWLGVLSTLLLIILASLVGVVITKKQGLKSLQNLRDSIYRGEPPGHAMVDAFLIFLGGVLFILPGFISDIIAFTMVLPWTRQLYKPMIVEWIRRKMENNQVIIIQR</sequence>
<dbReference type="PANTHER" id="PTHR35335:SF1">
    <property type="entry name" value="UPF0716 PROTEIN FXSA"/>
    <property type="match status" value="1"/>
</dbReference>
<evidence type="ECO:0000256" key="1">
    <source>
        <dbReference type="SAM" id="Phobius"/>
    </source>
</evidence>
<evidence type="ECO:0000313" key="3">
    <source>
        <dbReference type="Proteomes" id="UP001595978"/>
    </source>
</evidence>
<comment type="caution">
    <text evidence="2">The sequence shown here is derived from an EMBL/GenBank/DDBJ whole genome shotgun (WGS) entry which is preliminary data.</text>
</comment>
<dbReference type="Proteomes" id="UP001595978">
    <property type="component" value="Unassembled WGS sequence"/>
</dbReference>
<dbReference type="InterPro" id="IPR007313">
    <property type="entry name" value="FxsA"/>
</dbReference>
<feature type="transmembrane region" description="Helical" evidence="1">
    <location>
        <begin position="75"/>
        <end position="100"/>
    </location>
</feature>
<dbReference type="Pfam" id="PF04186">
    <property type="entry name" value="FxsA"/>
    <property type="match status" value="1"/>
</dbReference>
<name>A0ABW0REB1_9BACL</name>
<keyword evidence="3" id="KW-1185">Reference proteome</keyword>
<reference evidence="3" key="1">
    <citation type="journal article" date="2019" name="Int. J. Syst. Evol. Microbiol.">
        <title>The Global Catalogue of Microorganisms (GCM) 10K type strain sequencing project: providing services to taxonomists for standard genome sequencing and annotation.</title>
        <authorList>
            <consortium name="The Broad Institute Genomics Platform"/>
            <consortium name="The Broad Institute Genome Sequencing Center for Infectious Disease"/>
            <person name="Wu L."/>
            <person name="Ma J."/>
        </authorList>
    </citation>
    <scope>NUCLEOTIDE SEQUENCE [LARGE SCALE GENOMIC DNA]</scope>
    <source>
        <strain evidence="3">CCUG 56331</strain>
    </source>
</reference>
<dbReference type="RefSeq" id="WP_342468945.1">
    <property type="nucleotide sequence ID" value="NZ_JBHSNQ010000189.1"/>
</dbReference>
<evidence type="ECO:0000313" key="2">
    <source>
        <dbReference type="EMBL" id="MFC5543104.1"/>
    </source>
</evidence>